<evidence type="ECO:0000313" key="3">
    <source>
        <dbReference type="Proteomes" id="UP000620327"/>
    </source>
</evidence>
<comment type="caution">
    <text evidence="2">The sequence shown here is derived from an EMBL/GenBank/DDBJ whole genome shotgun (WGS) entry which is preliminary data.</text>
</comment>
<feature type="signal peptide" evidence="1">
    <location>
        <begin position="1"/>
        <end position="21"/>
    </location>
</feature>
<dbReference type="Proteomes" id="UP000620327">
    <property type="component" value="Unassembled WGS sequence"/>
</dbReference>
<organism evidence="2 3">
    <name type="scientific">Dysosmobacter segnis</name>
    <dbReference type="NCBI Taxonomy" id="2763042"/>
    <lineage>
        <taxon>Bacteria</taxon>
        <taxon>Bacillati</taxon>
        <taxon>Bacillota</taxon>
        <taxon>Clostridia</taxon>
        <taxon>Eubacteriales</taxon>
        <taxon>Oscillospiraceae</taxon>
        <taxon>Dysosmobacter</taxon>
    </lineage>
</organism>
<name>A0A923MDN1_9FIRM</name>
<proteinExistence type="predicted"/>
<sequence length="171" mass="18530">MKRVFKGWPVFLCCVLALSLAGCSSEVQESASVDQELQAHEDSLSSMLSGVVPVLSLSVGEEDGIYSLRVSVGTSGRESSFGDYVLATREAFETEFDADSRDCFSVSMAVTGNSMLRFSSDVYSDEADTISGLFSDTRSGSVVTTQISSLDDLFEKFPAARLYAENHKIEQ</sequence>
<keyword evidence="3" id="KW-1185">Reference proteome</keyword>
<keyword evidence="1" id="KW-0732">Signal</keyword>
<reference evidence="2" key="1">
    <citation type="submission" date="2020-08" db="EMBL/GenBank/DDBJ databases">
        <title>Genome public.</title>
        <authorList>
            <person name="Liu C."/>
            <person name="Sun Q."/>
        </authorList>
    </citation>
    <scope>NUCLEOTIDE SEQUENCE</scope>
    <source>
        <strain evidence="2">BX15</strain>
    </source>
</reference>
<gene>
    <name evidence="2" type="ORF">H8Z83_00305</name>
</gene>
<evidence type="ECO:0008006" key="4">
    <source>
        <dbReference type="Google" id="ProtNLM"/>
    </source>
</evidence>
<evidence type="ECO:0000313" key="2">
    <source>
        <dbReference type="EMBL" id="MBC5768795.1"/>
    </source>
</evidence>
<accession>A0A923MDN1</accession>
<dbReference type="AlphaFoldDB" id="A0A923MDN1"/>
<protein>
    <recommendedName>
        <fullName evidence="4">DUF1307 domain-containing protein</fullName>
    </recommendedName>
</protein>
<dbReference type="RefSeq" id="WP_187013204.1">
    <property type="nucleotide sequence ID" value="NZ_JACOQI010000001.1"/>
</dbReference>
<feature type="chain" id="PRO_5039453556" description="DUF1307 domain-containing protein" evidence="1">
    <location>
        <begin position="22"/>
        <end position="171"/>
    </location>
</feature>
<dbReference type="PROSITE" id="PS51257">
    <property type="entry name" value="PROKAR_LIPOPROTEIN"/>
    <property type="match status" value="1"/>
</dbReference>
<evidence type="ECO:0000256" key="1">
    <source>
        <dbReference type="SAM" id="SignalP"/>
    </source>
</evidence>
<dbReference type="EMBL" id="JACOQI010000001">
    <property type="protein sequence ID" value="MBC5768795.1"/>
    <property type="molecule type" value="Genomic_DNA"/>
</dbReference>